<organism evidence="2 3">
    <name type="scientific">Amycolatopsis antarctica</name>
    <dbReference type="NCBI Taxonomy" id="1854586"/>
    <lineage>
        <taxon>Bacteria</taxon>
        <taxon>Bacillati</taxon>
        <taxon>Actinomycetota</taxon>
        <taxon>Actinomycetes</taxon>
        <taxon>Pseudonocardiales</taxon>
        <taxon>Pseudonocardiaceae</taxon>
        <taxon>Amycolatopsis</taxon>
    </lineage>
</organism>
<dbReference type="Proteomes" id="UP000242444">
    <property type="component" value="Unassembled WGS sequence"/>
</dbReference>
<name>A0A263CZE6_9PSEU</name>
<dbReference type="AlphaFoldDB" id="A0A263CZE6"/>
<gene>
    <name evidence="2" type="ORF">CFN78_21385</name>
</gene>
<feature type="region of interest" description="Disordered" evidence="1">
    <location>
        <begin position="1"/>
        <end position="89"/>
    </location>
</feature>
<reference evidence="2 3" key="1">
    <citation type="submission" date="2017-07" db="EMBL/GenBank/DDBJ databases">
        <title>Amycolatopsis antarcticus sp. nov., isolated from the surface of an Antarcticus brown macroalga.</title>
        <authorList>
            <person name="Wang J."/>
            <person name="Leiva S."/>
            <person name="Huang J."/>
            <person name="Huang Y."/>
        </authorList>
    </citation>
    <scope>NUCLEOTIDE SEQUENCE [LARGE SCALE GENOMIC DNA]</scope>
    <source>
        <strain evidence="2 3">AU-G6</strain>
    </source>
</reference>
<keyword evidence="3" id="KW-1185">Reference proteome</keyword>
<protein>
    <submittedName>
        <fullName evidence="2">Uncharacterized protein</fullName>
    </submittedName>
</protein>
<dbReference type="InParanoid" id="A0A263CZE6"/>
<evidence type="ECO:0000313" key="3">
    <source>
        <dbReference type="Proteomes" id="UP000242444"/>
    </source>
</evidence>
<dbReference type="EMBL" id="NKYE01000014">
    <property type="protein sequence ID" value="OZM71339.1"/>
    <property type="molecule type" value="Genomic_DNA"/>
</dbReference>
<comment type="caution">
    <text evidence="2">The sequence shown here is derived from an EMBL/GenBank/DDBJ whole genome shotgun (WGS) entry which is preliminary data.</text>
</comment>
<accession>A0A263CZE6</accession>
<dbReference type="OrthoDB" id="4244057at2"/>
<evidence type="ECO:0000256" key="1">
    <source>
        <dbReference type="SAM" id="MobiDB-lite"/>
    </source>
</evidence>
<evidence type="ECO:0000313" key="2">
    <source>
        <dbReference type="EMBL" id="OZM71339.1"/>
    </source>
</evidence>
<sequence length="89" mass="8988">MPGWLRNLLDRRRGTRIPPESGAGDDPAVASTRRTGGSSGHDGGDNSGTTGPGESGNFVGRVAGQDEGYAGLTGAEARADPPRAATEPL</sequence>
<proteinExistence type="predicted"/>
<dbReference type="RefSeq" id="WP_094864642.1">
    <property type="nucleotide sequence ID" value="NZ_NKYE01000014.1"/>
</dbReference>